<evidence type="ECO:0000256" key="5">
    <source>
        <dbReference type="ARBA" id="ARBA00022840"/>
    </source>
</evidence>
<evidence type="ECO:0000313" key="11">
    <source>
        <dbReference type="EMBL" id="CAC13914.1"/>
    </source>
</evidence>
<keyword evidence="4" id="KW-0547">Nucleotide-binding</keyword>
<dbReference type="InterPro" id="IPR027417">
    <property type="entry name" value="P-loop_NTPase"/>
</dbReference>
<keyword evidence="7 8" id="KW-0472">Membrane</keyword>
<dbReference type="Gene3D" id="3.40.50.300">
    <property type="entry name" value="P-loop containing nucleotide triphosphate hydrolases"/>
    <property type="match status" value="1"/>
</dbReference>
<organism evidence="12">
    <name type="scientific">Mycoplasmopsis pulmonis (strain UAB CTIP)</name>
    <name type="common">Mycoplasma pulmonis</name>
    <dbReference type="NCBI Taxonomy" id="272635"/>
    <lineage>
        <taxon>Bacteria</taxon>
        <taxon>Bacillati</taxon>
        <taxon>Mycoplasmatota</taxon>
        <taxon>Mycoplasmoidales</taxon>
        <taxon>Metamycoplasmataceae</taxon>
        <taxon>Mycoplasmopsis</taxon>
    </lineage>
</organism>
<dbReference type="InterPro" id="IPR036640">
    <property type="entry name" value="ABC1_TM_sf"/>
</dbReference>
<keyword evidence="3 8" id="KW-0812">Transmembrane</keyword>
<dbReference type="PANTHER" id="PTHR43394:SF1">
    <property type="entry name" value="ATP-BINDING CASSETTE SUB-FAMILY B MEMBER 10, MITOCHONDRIAL"/>
    <property type="match status" value="1"/>
</dbReference>
<feature type="transmembrane region" description="Helical" evidence="8">
    <location>
        <begin position="152"/>
        <end position="181"/>
    </location>
</feature>
<dbReference type="GO" id="GO:0005524">
    <property type="term" value="F:ATP binding"/>
    <property type="evidence" value="ECO:0007669"/>
    <property type="project" value="UniProtKB-KW"/>
</dbReference>
<evidence type="ECO:0000259" key="10">
    <source>
        <dbReference type="PROSITE" id="PS50929"/>
    </source>
</evidence>
<feature type="domain" description="ABC transporter" evidence="9">
    <location>
        <begin position="333"/>
        <end position="542"/>
    </location>
</feature>
<feature type="transmembrane region" description="Helical" evidence="8">
    <location>
        <begin position="124"/>
        <end position="146"/>
    </location>
</feature>
<dbReference type="EMBL" id="AL445565">
    <property type="protein sequence ID" value="CAC13914.1"/>
    <property type="molecule type" value="Genomic_DNA"/>
</dbReference>
<feature type="transmembrane region" description="Helical" evidence="8">
    <location>
        <begin position="25"/>
        <end position="48"/>
    </location>
</feature>
<dbReference type="InterPro" id="IPR011527">
    <property type="entry name" value="ABC1_TM_dom"/>
</dbReference>
<feature type="domain" description="ABC transmembrane type-1" evidence="10">
    <location>
        <begin position="28"/>
        <end position="288"/>
    </location>
</feature>
<dbReference type="InterPro" id="IPR039421">
    <property type="entry name" value="Type_1_exporter"/>
</dbReference>
<dbReference type="STRING" id="272635.gene:17577352"/>
<dbReference type="Proteomes" id="UP000000528">
    <property type="component" value="Chromosome"/>
</dbReference>
<dbReference type="eggNOG" id="COG1132">
    <property type="taxonomic scope" value="Bacteria"/>
</dbReference>
<comment type="subcellular location">
    <subcellularLocation>
        <location evidence="1">Cell membrane</location>
        <topology evidence="1">Multi-pass membrane protein</topology>
    </subcellularLocation>
</comment>
<evidence type="ECO:0000256" key="3">
    <source>
        <dbReference type="ARBA" id="ARBA00022692"/>
    </source>
</evidence>
<dbReference type="GO" id="GO:0005886">
    <property type="term" value="C:plasma membrane"/>
    <property type="evidence" value="ECO:0007669"/>
    <property type="project" value="UniProtKB-SubCell"/>
</dbReference>
<keyword evidence="5 11" id="KW-0067">ATP-binding</keyword>
<proteinExistence type="inferred from homology"/>
<dbReference type="PROSITE" id="PS50893">
    <property type="entry name" value="ABC_TRANSPORTER_2"/>
    <property type="match status" value="1"/>
</dbReference>
<dbReference type="KEGG" id="mpu:MYPU_7410"/>
<dbReference type="HOGENOM" id="CLU_502329_0_0_14"/>
<keyword evidence="6 8" id="KW-1133">Transmembrane helix</keyword>
<keyword evidence="12" id="KW-1185">Reference proteome</keyword>
<feature type="transmembrane region" description="Helical" evidence="8">
    <location>
        <begin position="60"/>
        <end position="80"/>
    </location>
</feature>
<dbReference type="SUPFAM" id="SSF52540">
    <property type="entry name" value="P-loop containing nucleoside triphosphate hydrolases"/>
    <property type="match status" value="1"/>
</dbReference>
<evidence type="ECO:0000256" key="8">
    <source>
        <dbReference type="SAM" id="Phobius"/>
    </source>
</evidence>
<dbReference type="InterPro" id="IPR003439">
    <property type="entry name" value="ABC_transporter-like_ATP-bd"/>
</dbReference>
<evidence type="ECO:0000256" key="6">
    <source>
        <dbReference type="ARBA" id="ARBA00022989"/>
    </source>
</evidence>
<evidence type="ECO:0000259" key="9">
    <source>
        <dbReference type="PROSITE" id="PS50893"/>
    </source>
</evidence>
<protein>
    <submittedName>
        <fullName evidence="11">ABC TRANSPORTER ATP-BINDING AND PERMEASE PROTEIN</fullName>
    </submittedName>
</protein>
<evidence type="ECO:0000256" key="1">
    <source>
        <dbReference type="ARBA" id="ARBA00004651"/>
    </source>
</evidence>
<comment type="similarity">
    <text evidence="2">Belongs to the ABC transporter superfamily.</text>
</comment>
<dbReference type="AlphaFoldDB" id="Q98PI1"/>
<evidence type="ECO:0000256" key="4">
    <source>
        <dbReference type="ARBA" id="ARBA00022741"/>
    </source>
</evidence>
<gene>
    <name evidence="11" type="ordered locus">MYPU_7410</name>
</gene>
<dbReference type="Pfam" id="PF00005">
    <property type="entry name" value="ABC_tran"/>
    <property type="match status" value="1"/>
</dbReference>
<dbReference type="GO" id="GO:0016887">
    <property type="term" value="F:ATP hydrolysis activity"/>
    <property type="evidence" value="ECO:0007669"/>
    <property type="project" value="InterPro"/>
</dbReference>
<dbReference type="InterPro" id="IPR003593">
    <property type="entry name" value="AAA+_ATPase"/>
</dbReference>
<evidence type="ECO:0000313" key="12">
    <source>
        <dbReference type="Proteomes" id="UP000000528"/>
    </source>
</evidence>
<dbReference type="SMART" id="SM00382">
    <property type="entry name" value="AAA"/>
    <property type="match status" value="1"/>
</dbReference>
<reference evidence="11 12" key="1">
    <citation type="journal article" date="2001" name="Nucleic Acids Res.">
        <title>The complete genome sequence of the murine respiratory pathogen Mycoplasma pulmonis.</title>
        <authorList>
            <person name="Chambaud I."/>
            <person name="Heilig R."/>
            <person name="Ferris S."/>
            <person name="Barbe V."/>
            <person name="Samson D."/>
            <person name="Galisson F."/>
            <person name="Moszer I."/>
            <person name="Dybvig K."/>
            <person name="Wroblewski H."/>
            <person name="Viari A."/>
            <person name="Rocha E.P.C."/>
            <person name="Blanchard A."/>
        </authorList>
    </citation>
    <scope>NUCLEOTIDE SEQUENCE [LARGE SCALE GENOMIC DNA]</scope>
    <source>
        <strain evidence="11 12">UAB CTIP</strain>
    </source>
</reference>
<dbReference type="Gene3D" id="1.20.1560.10">
    <property type="entry name" value="ABC transporter type 1, transmembrane domain"/>
    <property type="match status" value="1"/>
</dbReference>
<accession>Q98PI1</accession>
<dbReference type="PIR" id="E90604">
    <property type="entry name" value="E90604"/>
</dbReference>
<name>Q98PI1_MYCPU</name>
<dbReference type="PROSITE" id="PS50929">
    <property type="entry name" value="ABC_TM1F"/>
    <property type="match status" value="1"/>
</dbReference>
<feature type="transmembrane region" description="Helical" evidence="8">
    <location>
        <begin position="280"/>
        <end position="300"/>
    </location>
</feature>
<feature type="transmembrane region" description="Helical" evidence="8">
    <location>
        <begin position="249"/>
        <end position="274"/>
    </location>
</feature>
<dbReference type="SUPFAM" id="SSF90123">
    <property type="entry name" value="ABC transporter transmembrane region"/>
    <property type="match status" value="1"/>
</dbReference>
<dbReference type="PANTHER" id="PTHR43394">
    <property type="entry name" value="ATP-DEPENDENT PERMEASE MDL1, MITOCHONDRIAL"/>
    <property type="match status" value="1"/>
</dbReference>
<dbReference type="GO" id="GO:0015421">
    <property type="term" value="F:ABC-type oligopeptide transporter activity"/>
    <property type="evidence" value="ECO:0007669"/>
    <property type="project" value="TreeGrafter"/>
</dbReference>
<sequence length="542" mass="64221">MFMSKSKKSIFCFLFKLIIKDKKSFLNSAVFLLIKNAFNVISLFWFYQTINILLIVNKEIQEIILMIFLTILFFALNIFVEKFWQISINKNIYFFRESLQRFFINDFKEFYYEKYYKNSKVENIYLFNEIPNNISIFFCHVFHLFLDSLIKIISLFVLVFILNWSVGIIVLFLALIIYFVFKKIFQKNISLTEQKIIIKQKFNQKLLSSLNSFKAFYFLDKTNTWIQKNKELFLTNKISTQKLDTKQNLIIWVYVFGIVIFEMIPFAILIVYFLNDFFNVDIGILITIPIIVKSIFFEIVEIYCSEPSFKFAIDNFKSINILNKNEYKDEKIIKEFEILEIENLQFKHLKNLKKINQKIYKNQKILIVGKSGIGKSTIVKSLLSINQDYEGKILFNNQKLSVNQNIKIINFIDNNSFIFNSSLKNNLTLFNEKITNEKITKSLELVELKDKLHNLEDGVNEMSLSEGEKQKIALARFFLNRKDFLILDEAFSSIDKKSTNLIRKKLLTDKDLTLIEISHNVDPSEYSKYDEVIDLDATTLRK</sequence>
<evidence type="ECO:0000256" key="7">
    <source>
        <dbReference type="ARBA" id="ARBA00023136"/>
    </source>
</evidence>
<evidence type="ECO:0000256" key="2">
    <source>
        <dbReference type="ARBA" id="ARBA00005417"/>
    </source>
</evidence>